<dbReference type="Proteomes" id="UP000766698">
    <property type="component" value="Unassembled WGS sequence"/>
</dbReference>
<dbReference type="InterPro" id="IPR001128">
    <property type="entry name" value="Cyt_P450"/>
</dbReference>
<keyword evidence="2" id="KW-0479">Metal-binding</keyword>
<dbReference type="InterPro" id="IPR017972">
    <property type="entry name" value="Cyt_P450_CS"/>
</dbReference>
<evidence type="ECO:0000313" key="4">
    <source>
        <dbReference type="Proteomes" id="UP000766698"/>
    </source>
</evidence>
<dbReference type="PROSITE" id="PS00086">
    <property type="entry name" value="CYTOCHROME_P450"/>
    <property type="match status" value="1"/>
</dbReference>
<dbReference type="CDD" id="cd11031">
    <property type="entry name" value="Cyp158A-like"/>
    <property type="match status" value="1"/>
</dbReference>
<reference evidence="4" key="1">
    <citation type="journal article" date="2020" name="Syst. Appl. Microbiol.">
        <title>Streptomyces alkaliterrae sp. nov., isolated from an alkaline soil, and emended descriptions of Streptomyces alkaliphilus, Streptomyces calidiresistens and Streptomyces durbertensis.</title>
        <authorList>
            <person name="Swiecimska M."/>
            <person name="Golinska P."/>
            <person name="Nouioui I."/>
            <person name="Wypij M."/>
            <person name="Rai M."/>
            <person name="Sangal V."/>
            <person name="Goodfellow M."/>
        </authorList>
    </citation>
    <scope>NUCLEOTIDE SEQUENCE [LARGE SCALE GENOMIC DNA]</scope>
    <source>
        <strain evidence="4">DSM 104538</strain>
    </source>
</reference>
<keyword evidence="2" id="KW-0560">Oxidoreductase</keyword>
<dbReference type="InterPro" id="IPR002397">
    <property type="entry name" value="Cyt_P450_B"/>
</dbReference>
<comment type="similarity">
    <text evidence="1 2">Belongs to the cytochrome P450 family.</text>
</comment>
<comment type="caution">
    <text evidence="3">The sequence shown here is derived from an EMBL/GenBank/DDBJ whole genome shotgun (WGS) entry which is preliminary data.</text>
</comment>
<dbReference type="PANTHER" id="PTHR46696:SF1">
    <property type="entry name" value="CYTOCHROME P450 YJIB-RELATED"/>
    <property type="match status" value="1"/>
</dbReference>
<evidence type="ECO:0000256" key="2">
    <source>
        <dbReference type="RuleBase" id="RU000461"/>
    </source>
</evidence>
<dbReference type="InterPro" id="IPR036396">
    <property type="entry name" value="Cyt_P450_sf"/>
</dbReference>
<protein>
    <submittedName>
        <fullName evidence="3">Cytochrome P450</fullName>
    </submittedName>
</protein>
<evidence type="ECO:0000256" key="1">
    <source>
        <dbReference type="ARBA" id="ARBA00010617"/>
    </source>
</evidence>
<organism evidence="3 4">
    <name type="scientific">Streptomyces durbertensis</name>
    <dbReference type="NCBI Taxonomy" id="2448886"/>
    <lineage>
        <taxon>Bacteria</taxon>
        <taxon>Bacillati</taxon>
        <taxon>Actinomycetota</taxon>
        <taxon>Actinomycetes</taxon>
        <taxon>Kitasatosporales</taxon>
        <taxon>Streptomycetaceae</taxon>
        <taxon>Streptomyces</taxon>
    </lineage>
</organism>
<dbReference type="PRINTS" id="PR00359">
    <property type="entry name" value="BP450"/>
</dbReference>
<dbReference type="PANTHER" id="PTHR46696">
    <property type="entry name" value="P450, PUTATIVE (EUROFUNG)-RELATED"/>
    <property type="match status" value="1"/>
</dbReference>
<dbReference type="Pfam" id="PF00067">
    <property type="entry name" value="p450"/>
    <property type="match status" value="1"/>
</dbReference>
<name>A0ABR6EL93_9ACTN</name>
<gene>
    <name evidence="3" type="ORF">GL263_21510</name>
</gene>
<keyword evidence="4" id="KW-1185">Reference proteome</keyword>
<keyword evidence="2" id="KW-0503">Monooxygenase</keyword>
<evidence type="ECO:0000313" key="3">
    <source>
        <dbReference type="EMBL" id="MBB1246111.1"/>
    </source>
</evidence>
<dbReference type="SUPFAM" id="SSF48264">
    <property type="entry name" value="Cytochrome P450"/>
    <property type="match status" value="1"/>
</dbReference>
<keyword evidence="2" id="KW-0349">Heme</keyword>
<sequence length="437" mass="48426">MEADQPPARPTQAGPAPSLVLPLVRPSVAPPHWSAPAVDASTVPRCPFDFADALEFDPTLRRLMTESPVTRVRLSYGQGEAWLVTRYDDVRTVTTDRRFSRAAVAGLDFPRMTPEPIVQSESINLMDPPASTRLRRLVAQAFTKRRVEAMRPATQRIVDGLLDAMAEHGPPADLVRHLSSQLPLTTICEVLDIPGPDRRTLQQRAMTMMATDPATRERAVTAKAELRGYFADLTARRRRDPGDDLISVLATARDGDEALSDDELTVMAMVLLMTGHDTSTYQIGNITYTLLTHPEQLAKLRADPTRLPQAMDELLRYIPFRKGVGIPRIATEDVELGGVLIRAGDVVHVSYLAANRDPERYDNPDTLDLDRTAGGHMTFGWGAHHCVGAPLAVMELETAIGTLLARFPDLRLAVPADELRWNTDSIWRYPLELPLAW</sequence>
<proteinExistence type="inferred from homology"/>
<keyword evidence="2" id="KW-0408">Iron</keyword>
<dbReference type="Gene3D" id="1.10.630.10">
    <property type="entry name" value="Cytochrome P450"/>
    <property type="match status" value="1"/>
</dbReference>
<dbReference type="EMBL" id="WMLF01000409">
    <property type="protein sequence ID" value="MBB1246111.1"/>
    <property type="molecule type" value="Genomic_DNA"/>
</dbReference>
<accession>A0ABR6EL93</accession>